<protein>
    <submittedName>
        <fullName evidence="1">Uncharacterized protein</fullName>
    </submittedName>
</protein>
<comment type="caution">
    <text evidence="1">The sequence shown here is derived from an EMBL/GenBank/DDBJ whole genome shotgun (WGS) entry which is preliminary data.</text>
</comment>
<keyword evidence="2" id="KW-1185">Reference proteome</keyword>
<gene>
    <name evidence="1" type="ORF">WJ0W_000985</name>
</gene>
<reference evidence="1" key="1">
    <citation type="submission" date="2022-06" db="EMBL/GenBank/DDBJ databases">
        <authorList>
            <person name="Dietemann V."/>
            <person name="Ory F."/>
            <person name="Dainat B."/>
            <person name="Oberhansli S."/>
        </authorList>
    </citation>
    <scope>NUCLEOTIDE SEQUENCE</scope>
    <source>
        <strain evidence="1">Ena-SAMPLE-TAB-26-04-2022-14:26:32:270-5432</strain>
    </source>
</reference>
<proteinExistence type="predicted"/>
<dbReference type="RefSeq" id="WP_213430606.1">
    <property type="nucleotide sequence ID" value="NZ_AP031286.1"/>
</dbReference>
<evidence type="ECO:0000313" key="2">
    <source>
        <dbReference type="Proteomes" id="UP001154322"/>
    </source>
</evidence>
<evidence type="ECO:0000313" key="1">
    <source>
        <dbReference type="EMBL" id="CAH8243746.1"/>
    </source>
</evidence>
<accession>A0ABM9FXV9</accession>
<dbReference type="Proteomes" id="UP001154322">
    <property type="component" value="Unassembled WGS sequence"/>
</dbReference>
<dbReference type="EMBL" id="CALYLO010000001">
    <property type="protein sequence ID" value="CAH8243746.1"/>
    <property type="molecule type" value="Genomic_DNA"/>
</dbReference>
<organism evidence="1 2">
    <name type="scientific">Paenibacillus melissococcoides</name>
    <dbReference type="NCBI Taxonomy" id="2912268"/>
    <lineage>
        <taxon>Bacteria</taxon>
        <taxon>Bacillati</taxon>
        <taxon>Bacillota</taxon>
        <taxon>Bacilli</taxon>
        <taxon>Bacillales</taxon>
        <taxon>Paenibacillaceae</taxon>
        <taxon>Paenibacillus</taxon>
    </lineage>
</organism>
<sequence>MSDIGYGDGAYFHFYGGLVEVDEIYDALYDEDEHTELQHVLLFGDNGCGR</sequence>
<name>A0ABM9FXV9_9BACL</name>